<dbReference type="Proteomes" id="UP000293874">
    <property type="component" value="Unassembled WGS sequence"/>
</dbReference>
<dbReference type="InterPro" id="IPR038670">
    <property type="entry name" value="HslJ-like_sf"/>
</dbReference>
<dbReference type="PANTHER" id="PTHR35535">
    <property type="entry name" value="HEAT SHOCK PROTEIN HSLJ"/>
    <property type="match status" value="1"/>
</dbReference>
<keyword evidence="3" id="KW-1185">Reference proteome</keyword>
<dbReference type="InterPro" id="IPR053147">
    <property type="entry name" value="Hsp_HslJ-like"/>
</dbReference>
<protein>
    <submittedName>
        <fullName evidence="2">META domain-containing protein</fullName>
    </submittedName>
</protein>
<organism evidence="2 3">
    <name type="scientific">Pseudobacter ginsenosidimutans</name>
    <dbReference type="NCBI Taxonomy" id="661488"/>
    <lineage>
        <taxon>Bacteria</taxon>
        <taxon>Pseudomonadati</taxon>
        <taxon>Bacteroidota</taxon>
        <taxon>Chitinophagia</taxon>
        <taxon>Chitinophagales</taxon>
        <taxon>Chitinophagaceae</taxon>
        <taxon>Pseudobacter</taxon>
    </lineage>
</organism>
<dbReference type="AlphaFoldDB" id="A0A4Q7MSS2"/>
<dbReference type="Gene3D" id="2.40.128.270">
    <property type="match status" value="1"/>
</dbReference>
<comment type="caution">
    <text evidence="2">The sequence shown here is derived from an EMBL/GenBank/DDBJ whole genome shotgun (WGS) entry which is preliminary data.</text>
</comment>
<dbReference type="RefSeq" id="WP_158643798.1">
    <property type="nucleotide sequence ID" value="NZ_CP042431.1"/>
</dbReference>
<dbReference type="Pfam" id="PF03724">
    <property type="entry name" value="META"/>
    <property type="match status" value="1"/>
</dbReference>
<proteinExistence type="predicted"/>
<dbReference type="PANTHER" id="PTHR35535:SF2">
    <property type="entry name" value="DUF306 DOMAIN-CONTAINING PROTEIN"/>
    <property type="match status" value="1"/>
</dbReference>
<feature type="domain" description="DUF306" evidence="1">
    <location>
        <begin position="93"/>
        <end position="186"/>
    </location>
</feature>
<dbReference type="InterPro" id="IPR005184">
    <property type="entry name" value="DUF306_Meta_HslJ"/>
</dbReference>
<reference evidence="2 3" key="1">
    <citation type="submission" date="2019-02" db="EMBL/GenBank/DDBJ databases">
        <title>Genomic Encyclopedia of Type Strains, Phase IV (KMG-IV): sequencing the most valuable type-strain genomes for metagenomic binning, comparative biology and taxonomic classification.</title>
        <authorList>
            <person name="Goeker M."/>
        </authorList>
    </citation>
    <scope>NUCLEOTIDE SEQUENCE [LARGE SCALE GENOMIC DNA]</scope>
    <source>
        <strain evidence="2 3">DSM 18116</strain>
    </source>
</reference>
<accession>A0A4Q7MSS2</accession>
<dbReference type="OrthoDB" id="880459at2"/>
<evidence type="ECO:0000313" key="3">
    <source>
        <dbReference type="Proteomes" id="UP000293874"/>
    </source>
</evidence>
<sequence length="204" mass="22822">MRTLIIVGAALLLVAAVAPALTNYHRSVRKSDNKTDVCSILPLNSLRDLYVNNRGNSFRRFHPELVSNTAGPSFEKLKVIRTSFKPDTSLNGLWYLQPALPSDTATGTFPSLRFNLKTKKFSGNTGCNTMSGSFTITDSSFQFNDNVQVSKKICTGFNEAAFLKSLFMANRYTIDDSVMTLWFDQTQLSRWTRKPYKGAILNKA</sequence>
<dbReference type="EMBL" id="SGXA01000002">
    <property type="protein sequence ID" value="RZS71872.1"/>
    <property type="molecule type" value="Genomic_DNA"/>
</dbReference>
<name>A0A4Q7MSS2_9BACT</name>
<evidence type="ECO:0000259" key="1">
    <source>
        <dbReference type="Pfam" id="PF03724"/>
    </source>
</evidence>
<gene>
    <name evidence="2" type="ORF">EV199_3785</name>
</gene>
<evidence type="ECO:0000313" key="2">
    <source>
        <dbReference type="EMBL" id="RZS71872.1"/>
    </source>
</evidence>